<keyword evidence="1" id="KW-0812">Transmembrane</keyword>
<evidence type="ECO:0000313" key="4">
    <source>
        <dbReference type="Proteomes" id="UP000030693"/>
    </source>
</evidence>
<dbReference type="AlphaFoldDB" id="A0A058ZEA8"/>
<feature type="transmembrane region" description="Helical" evidence="1">
    <location>
        <begin position="259"/>
        <end position="283"/>
    </location>
</feature>
<reference evidence="3" key="1">
    <citation type="submission" date="2013-04" db="EMBL/GenBank/DDBJ databases">
        <title>The Genome Sequence of Fonticula alba ATCC 38817.</title>
        <authorList>
            <consortium name="The Broad Institute Genomics Platform"/>
            <person name="Russ C."/>
            <person name="Cuomo C."/>
            <person name="Burger G."/>
            <person name="Gray M.W."/>
            <person name="Holland P.W.H."/>
            <person name="King N."/>
            <person name="Lang F.B.F."/>
            <person name="Roger A.J."/>
            <person name="Ruiz-Trillo I."/>
            <person name="Brown M."/>
            <person name="Walker B."/>
            <person name="Young S."/>
            <person name="Zeng Q."/>
            <person name="Gargeya S."/>
            <person name="Fitzgerald M."/>
            <person name="Haas B."/>
            <person name="Abouelleil A."/>
            <person name="Allen A.W."/>
            <person name="Alvarado L."/>
            <person name="Arachchi H.M."/>
            <person name="Berlin A.M."/>
            <person name="Chapman S.B."/>
            <person name="Gainer-Dewar J."/>
            <person name="Goldberg J."/>
            <person name="Griggs A."/>
            <person name="Gujja S."/>
            <person name="Hansen M."/>
            <person name="Howarth C."/>
            <person name="Imamovic A."/>
            <person name="Ireland A."/>
            <person name="Larimer J."/>
            <person name="McCowan C."/>
            <person name="Murphy C."/>
            <person name="Pearson M."/>
            <person name="Poon T.W."/>
            <person name="Priest M."/>
            <person name="Roberts A."/>
            <person name="Saif S."/>
            <person name="Shea T."/>
            <person name="Sisk P."/>
            <person name="Sykes S."/>
            <person name="Wortman J."/>
            <person name="Nusbaum C."/>
            <person name="Birren B."/>
        </authorList>
    </citation>
    <scope>NUCLEOTIDE SEQUENCE [LARGE SCALE GENOMIC DNA]</scope>
    <source>
        <strain evidence="3">ATCC 38817</strain>
    </source>
</reference>
<feature type="signal peptide" evidence="2">
    <location>
        <begin position="1"/>
        <end position="17"/>
    </location>
</feature>
<keyword evidence="4" id="KW-1185">Reference proteome</keyword>
<keyword evidence="1" id="KW-0472">Membrane</keyword>
<dbReference type="Proteomes" id="UP000030693">
    <property type="component" value="Unassembled WGS sequence"/>
</dbReference>
<name>A0A058ZEA8_FONAL</name>
<proteinExistence type="predicted"/>
<evidence type="ECO:0000313" key="3">
    <source>
        <dbReference type="EMBL" id="KCV72281.1"/>
    </source>
</evidence>
<gene>
    <name evidence="3" type="ORF">H696_01679</name>
</gene>
<feature type="transmembrane region" description="Helical" evidence="1">
    <location>
        <begin position="180"/>
        <end position="197"/>
    </location>
</feature>
<accession>A0A058ZEA8</accession>
<keyword evidence="1" id="KW-1133">Transmembrane helix</keyword>
<evidence type="ECO:0000256" key="2">
    <source>
        <dbReference type="SAM" id="SignalP"/>
    </source>
</evidence>
<feature type="transmembrane region" description="Helical" evidence="1">
    <location>
        <begin position="100"/>
        <end position="120"/>
    </location>
</feature>
<feature type="transmembrane region" description="Helical" evidence="1">
    <location>
        <begin position="218"/>
        <end position="239"/>
    </location>
</feature>
<keyword evidence="2" id="KW-0732">Signal</keyword>
<feature type="transmembrane region" description="Helical" evidence="1">
    <location>
        <begin position="155"/>
        <end position="174"/>
    </location>
</feature>
<dbReference type="GeneID" id="20526404"/>
<organism evidence="3">
    <name type="scientific">Fonticula alba</name>
    <name type="common">Slime mold</name>
    <dbReference type="NCBI Taxonomy" id="691883"/>
    <lineage>
        <taxon>Eukaryota</taxon>
        <taxon>Rotosphaerida</taxon>
        <taxon>Fonticulaceae</taxon>
        <taxon>Fonticula</taxon>
    </lineage>
</organism>
<feature type="chain" id="PRO_5001572014" evidence="2">
    <location>
        <begin position="18"/>
        <end position="287"/>
    </location>
</feature>
<protein>
    <submittedName>
        <fullName evidence="3">Uncharacterized protein</fullName>
    </submittedName>
</protein>
<dbReference type="EMBL" id="KB932202">
    <property type="protein sequence ID" value="KCV72281.1"/>
    <property type="molecule type" value="Genomic_DNA"/>
</dbReference>
<dbReference type="RefSeq" id="XP_009493859.1">
    <property type="nucleotide sequence ID" value="XM_009495584.1"/>
</dbReference>
<evidence type="ECO:0000256" key="1">
    <source>
        <dbReference type="SAM" id="Phobius"/>
    </source>
</evidence>
<sequence>MGGVGLATWATLHLIFPDRLLDVLLTGPSHQELPLSLRMATLFAAATCTPAAGFQTTPIYGAARPLAARDFYSFLLGLLSTDCPRDDAFPFSTLPPVITILSWFITVALCVFVVAAARLYQRWRLRLSVKSSSRDWSTLPDVVCQIATNTALRSVFYLGALLFVQIIFSGPLYFSLPYILMIYGFSFTVIRTVAYIVESNPYSNIEWVGSVFVEHAIFCNRALLMMVGFWGVATSRGFIGLAPYLSSELHAVILGKSAIVWMCLSLVLSPLLAIAPNILRLILVGEV</sequence>